<dbReference type="PROSITE" id="PS50949">
    <property type="entry name" value="HTH_GNTR"/>
    <property type="match status" value="1"/>
</dbReference>
<keyword evidence="2" id="KW-0238">DNA-binding</keyword>
<evidence type="ECO:0000256" key="3">
    <source>
        <dbReference type="ARBA" id="ARBA00023163"/>
    </source>
</evidence>
<dbReference type="FunFam" id="1.10.10.10:FF:000079">
    <property type="entry name" value="GntR family transcriptional regulator"/>
    <property type="match status" value="1"/>
</dbReference>
<dbReference type="InterPro" id="IPR036388">
    <property type="entry name" value="WH-like_DNA-bd_sf"/>
</dbReference>
<dbReference type="EMBL" id="UFYW01000001">
    <property type="protein sequence ID" value="STD84778.1"/>
    <property type="molecule type" value="Genomic_DNA"/>
</dbReference>
<dbReference type="InterPro" id="IPR036390">
    <property type="entry name" value="WH_DNA-bd_sf"/>
</dbReference>
<reference evidence="4 5" key="1">
    <citation type="submission" date="2018-06" db="EMBL/GenBank/DDBJ databases">
        <authorList>
            <consortium name="Pathogen Informatics"/>
            <person name="Doyle S."/>
        </authorList>
    </citation>
    <scope>NUCLEOTIDE SEQUENCE [LARGE SCALE GENOMIC DNA]</scope>
    <source>
        <strain evidence="4 5">NCTC12360</strain>
    </source>
</reference>
<keyword evidence="5" id="KW-1185">Reference proteome</keyword>
<dbReference type="Pfam" id="PF07702">
    <property type="entry name" value="UTRA"/>
    <property type="match status" value="1"/>
</dbReference>
<dbReference type="GO" id="GO:0003700">
    <property type="term" value="F:DNA-binding transcription factor activity"/>
    <property type="evidence" value="ECO:0007669"/>
    <property type="project" value="InterPro"/>
</dbReference>
<dbReference type="Proteomes" id="UP000254807">
    <property type="component" value="Unassembled WGS sequence"/>
</dbReference>
<evidence type="ECO:0000313" key="5">
    <source>
        <dbReference type="Proteomes" id="UP000254807"/>
    </source>
</evidence>
<evidence type="ECO:0000256" key="2">
    <source>
        <dbReference type="ARBA" id="ARBA00023125"/>
    </source>
</evidence>
<accession>A0A376H8Q7</accession>
<organism evidence="4 5">
    <name type="scientific">Enterococcus gallinarum</name>
    <dbReference type="NCBI Taxonomy" id="1353"/>
    <lineage>
        <taxon>Bacteria</taxon>
        <taxon>Bacillati</taxon>
        <taxon>Bacillota</taxon>
        <taxon>Bacilli</taxon>
        <taxon>Lactobacillales</taxon>
        <taxon>Enterococcaceae</taxon>
        <taxon>Enterococcus</taxon>
    </lineage>
</organism>
<dbReference type="CDD" id="cd07377">
    <property type="entry name" value="WHTH_GntR"/>
    <property type="match status" value="1"/>
</dbReference>
<evidence type="ECO:0000256" key="1">
    <source>
        <dbReference type="ARBA" id="ARBA00023015"/>
    </source>
</evidence>
<dbReference type="RefSeq" id="WP_082709519.1">
    <property type="nucleotide sequence ID" value="NZ_JBHULA010000035.1"/>
</dbReference>
<dbReference type="GO" id="GO:0003677">
    <property type="term" value="F:DNA binding"/>
    <property type="evidence" value="ECO:0007669"/>
    <property type="project" value="UniProtKB-KW"/>
</dbReference>
<keyword evidence="1" id="KW-0805">Transcription regulation</keyword>
<dbReference type="SMART" id="SM00345">
    <property type="entry name" value="HTH_GNTR"/>
    <property type="match status" value="1"/>
</dbReference>
<dbReference type="PANTHER" id="PTHR44846">
    <property type="entry name" value="MANNOSYL-D-GLYCERATE TRANSPORT/METABOLISM SYSTEM REPRESSOR MNGR-RELATED"/>
    <property type="match status" value="1"/>
</dbReference>
<dbReference type="InterPro" id="IPR028978">
    <property type="entry name" value="Chorismate_lyase_/UTRA_dom_sf"/>
</dbReference>
<dbReference type="AlphaFoldDB" id="A0A376H8Q7"/>
<dbReference type="Pfam" id="PF00392">
    <property type="entry name" value="GntR"/>
    <property type="match status" value="1"/>
</dbReference>
<dbReference type="InterPro" id="IPR011663">
    <property type="entry name" value="UTRA"/>
</dbReference>
<dbReference type="Gene3D" id="3.40.1410.10">
    <property type="entry name" value="Chorismate lyase-like"/>
    <property type="match status" value="1"/>
</dbReference>
<dbReference type="PANTHER" id="PTHR44846:SF17">
    <property type="entry name" value="GNTR-FAMILY TRANSCRIPTIONAL REGULATOR"/>
    <property type="match status" value="1"/>
</dbReference>
<dbReference type="SMART" id="SM00866">
    <property type="entry name" value="UTRA"/>
    <property type="match status" value="1"/>
</dbReference>
<name>A0A376H8Q7_ENTGA</name>
<evidence type="ECO:0000313" key="4">
    <source>
        <dbReference type="EMBL" id="STD84778.1"/>
    </source>
</evidence>
<gene>
    <name evidence="4" type="primary">yvoA_7</name>
    <name evidence="4" type="ORF">NCTC12360_03325</name>
</gene>
<dbReference type="GO" id="GO:0045892">
    <property type="term" value="P:negative regulation of DNA-templated transcription"/>
    <property type="evidence" value="ECO:0007669"/>
    <property type="project" value="TreeGrafter"/>
</dbReference>
<keyword evidence="3" id="KW-0804">Transcription</keyword>
<proteinExistence type="predicted"/>
<dbReference type="Gene3D" id="1.10.10.10">
    <property type="entry name" value="Winged helix-like DNA-binding domain superfamily/Winged helix DNA-binding domain"/>
    <property type="match status" value="1"/>
</dbReference>
<sequence>MNDKLAKKKGSSPLYSQIADDLRFKLLSGEWAAGEKIPPELELCTIYNVSRITIRKAIDELVREGHLYRERAKGTFVLSVDHTTEKEHYTMVRGFTREMEELGKTVRTLTAHVQLIHASERISQQLGIENGGEVLQIRRTRGVEGSKAFAYFVTHIPYTEKFSLDSSDYYGSLYEYLKKFNIVLSESKEYVEAVMATPELQAILEVSDVTPILKRVRMVSSSDGQYKEISDCYYVGDQYRYYVEM</sequence>
<protein>
    <submittedName>
        <fullName evidence="4">GntR family transcriptional regulator</fullName>
    </submittedName>
</protein>
<dbReference type="SUPFAM" id="SSF64288">
    <property type="entry name" value="Chorismate lyase-like"/>
    <property type="match status" value="1"/>
</dbReference>
<dbReference type="InterPro" id="IPR000524">
    <property type="entry name" value="Tscrpt_reg_HTH_GntR"/>
</dbReference>
<dbReference type="OrthoDB" id="457376at2"/>
<dbReference type="PRINTS" id="PR00035">
    <property type="entry name" value="HTHGNTR"/>
</dbReference>
<dbReference type="InterPro" id="IPR050679">
    <property type="entry name" value="Bact_HTH_transcr_reg"/>
</dbReference>
<dbReference type="SUPFAM" id="SSF46785">
    <property type="entry name" value="Winged helix' DNA-binding domain"/>
    <property type="match status" value="1"/>
</dbReference>